<evidence type="ECO:0000313" key="4">
    <source>
        <dbReference type="Proteomes" id="UP000054324"/>
    </source>
</evidence>
<dbReference type="Pfam" id="PF10263">
    <property type="entry name" value="SprT-like"/>
    <property type="match status" value="1"/>
</dbReference>
<dbReference type="InterPro" id="IPR035240">
    <property type="entry name" value="SprT_Zn_ribbon"/>
</dbReference>
<dbReference type="GO" id="GO:0005634">
    <property type="term" value="C:nucleus"/>
    <property type="evidence" value="ECO:0007669"/>
    <property type="project" value="TreeGrafter"/>
</dbReference>
<dbReference type="KEGG" id="ovi:T265_00617"/>
<feature type="compositionally biased region" description="Polar residues" evidence="1">
    <location>
        <begin position="568"/>
        <end position="590"/>
    </location>
</feature>
<feature type="compositionally biased region" description="Basic and acidic residues" evidence="1">
    <location>
        <begin position="392"/>
        <end position="403"/>
    </location>
</feature>
<dbReference type="PANTHER" id="PTHR23099:SF0">
    <property type="entry name" value="GERM CELL NUCLEAR ACIDIC PROTEIN"/>
    <property type="match status" value="1"/>
</dbReference>
<evidence type="ECO:0000313" key="3">
    <source>
        <dbReference type="EMBL" id="KER33501.1"/>
    </source>
</evidence>
<dbReference type="Pfam" id="PF23309">
    <property type="entry name" value="DUF7083"/>
    <property type="match status" value="1"/>
</dbReference>
<feature type="region of interest" description="Disordered" evidence="1">
    <location>
        <begin position="568"/>
        <end position="601"/>
    </location>
</feature>
<dbReference type="AlphaFoldDB" id="A0A075A2A6"/>
<dbReference type="OrthoDB" id="20772at2759"/>
<dbReference type="STRING" id="6198.A0A075A2A6"/>
<evidence type="ECO:0000256" key="1">
    <source>
        <dbReference type="SAM" id="MobiDB-lite"/>
    </source>
</evidence>
<dbReference type="InterPro" id="IPR006640">
    <property type="entry name" value="SprT-like_domain"/>
</dbReference>
<protein>
    <recommendedName>
        <fullName evidence="2">SprT-like domain-containing protein</fullName>
    </recommendedName>
</protein>
<dbReference type="InterPro" id="IPR055510">
    <property type="entry name" value="DUF7083"/>
</dbReference>
<dbReference type="SMART" id="SM00731">
    <property type="entry name" value="SprT"/>
    <property type="match status" value="1"/>
</dbReference>
<dbReference type="CTD" id="20314805"/>
<feature type="region of interest" description="Disordered" evidence="1">
    <location>
        <begin position="714"/>
        <end position="770"/>
    </location>
</feature>
<feature type="domain" description="SprT-like" evidence="2">
    <location>
        <begin position="819"/>
        <end position="983"/>
    </location>
</feature>
<dbReference type="GO" id="GO:0006974">
    <property type="term" value="P:DNA damage response"/>
    <property type="evidence" value="ECO:0007669"/>
    <property type="project" value="UniProtKB-ARBA"/>
</dbReference>
<proteinExistence type="predicted"/>
<accession>A0A075A2A6</accession>
<dbReference type="RefSeq" id="XP_009162709.1">
    <property type="nucleotide sequence ID" value="XM_009164445.1"/>
</dbReference>
<feature type="compositionally biased region" description="Basic and acidic residues" evidence="1">
    <location>
        <begin position="748"/>
        <end position="758"/>
    </location>
</feature>
<organism evidence="3 4">
    <name type="scientific">Opisthorchis viverrini</name>
    <name type="common">Southeast Asian liver fluke</name>
    <dbReference type="NCBI Taxonomy" id="6198"/>
    <lineage>
        <taxon>Eukaryota</taxon>
        <taxon>Metazoa</taxon>
        <taxon>Spiralia</taxon>
        <taxon>Lophotrochozoa</taxon>
        <taxon>Platyhelminthes</taxon>
        <taxon>Trematoda</taxon>
        <taxon>Digenea</taxon>
        <taxon>Opisthorchiida</taxon>
        <taxon>Opisthorchiata</taxon>
        <taxon>Opisthorchiidae</taxon>
        <taxon>Opisthorchis</taxon>
    </lineage>
</organism>
<keyword evidence="4" id="KW-1185">Reference proteome</keyword>
<dbReference type="GeneID" id="20314805"/>
<sequence>MRASRVSVVAAYAAIKISTKAFQQQIPQIGDARTHWITTITAEALKEILLQQQNQFEAAQLRLAETLTQQLKIQPPNSAPDTNSVDSIANSITEFHYDPDAGLIFDSWYKRYGDVFKAKLKQHPRYSNFILPKNTRDLSSDKTVQQLSMISSERLSLFNIRNQCMKLAKKESEDYITYAGRVNFECEKFKARPLNKIEQTPEITLQSITHECQSLLNPKHDTATLDRPLSNPAFNIGKTTSKQRYVVTSSNGAKPPSACWQRSERHFVRLCPYKKHSDQCTTDVGTREAGARRGKLGKDSRTWRSQSKRSQSEPRSNAILATFDNHIDARRKHVKIRANGSTIRLQLGTVFDITIASRCTWRKIGSSMNTVRNASGGNRLRFAEGTTSHGTPDTRDTLPKWRAPDQSATPTCRGRGVLVWVVAQMEFYRSLSAKKDVLSIIQCSSARKNKNVKGSGAVETAIKASNTPDLLASDFSSTPYKRVLPSPTSVQKIASRDITSWLKDVLSIIQCSSAKKTKNVQGSVAVETAIKASNTPDLLASDFSSTPYKRVLPSPTSVQKITSRDITSWSPSSLTSDLTVESSSLTTDNQTPKRSERSPLAQLQLEPANSNWVTAAKSSVTPDESSDDDAFEKFLAKLRRPPSPKYSSGSSSSFFTDNSSSGSQVSDEQLFYCQFDNAARSADVEAEKFYFNLSTTPTFPYPLYSRLPLHKQISPSFGDKPTDGVHQNSSAATELFRRPPATIGNLSRRLERPRESRSQLRSPTSKTCVSRSLSSTSLPVWADFVSSLYPLEEGDTRRTGRRRHPSAERFVKRFKANRVELANRLFRIFNEKVFDKRLPDDLSIVWNTRLLRTAGQCKYLRREVIPRVGEKTITRIAQIELSPKVCTSAERVRDTLLHEVCHAAVWILDGVNDGHGSRWRRWANRAMQVWPDIPVVSVCHAYTIETKFTYRCTGCGACINRHSKSIDTEKQICGRCRSRFELLINTPRGRMMRPSVAGTMDKRLLAHCTVRPQVQQTQSSELSEKRRPAFADFVRENYRHVRQKPEIKTHADAMTELGSLFKTMRISKVQQNSDIASLPT</sequence>
<feature type="region of interest" description="Disordered" evidence="1">
    <location>
        <begin position="277"/>
        <end position="317"/>
    </location>
</feature>
<reference evidence="3 4" key="1">
    <citation type="submission" date="2013-11" db="EMBL/GenBank/DDBJ databases">
        <title>Opisthorchis viverrini - life in the bile duct.</title>
        <authorList>
            <person name="Young N.D."/>
            <person name="Nagarajan N."/>
            <person name="Lin S.J."/>
            <person name="Korhonen P.K."/>
            <person name="Jex A.R."/>
            <person name="Hall R.S."/>
            <person name="Safavi-Hemami H."/>
            <person name="Kaewkong W."/>
            <person name="Bertrand D."/>
            <person name="Gao S."/>
            <person name="Seet Q."/>
            <person name="Wongkham S."/>
            <person name="Teh B.T."/>
            <person name="Wongkham C."/>
            <person name="Intapan P.M."/>
            <person name="Maleewong W."/>
            <person name="Yang X."/>
            <person name="Hu M."/>
            <person name="Wang Z."/>
            <person name="Hofmann A."/>
            <person name="Sternberg P.W."/>
            <person name="Tan P."/>
            <person name="Wang J."/>
            <person name="Gasser R.B."/>
        </authorList>
    </citation>
    <scope>NUCLEOTIDE SEQUENCE [LARGE SCALE GENOMIC DNA]</scope>
</reference>
<feature type="region of interest" description="Disordered" evidence="1">
    <location>
        <begin position="382"/>
        <end position="408"/>
    </location>
</feature>
<name>A0A075A2A6_OPIVI</name>
<dbReference type="PANTHER" id="PTHR23099">
    <property type="entry name" value="TRANSCRIPTIONAL REGULATOR"/>
    <property type="match status" value="1"/>
</dbReference>
<dbReference type="Proteomes" id="UP000054324">
    <property type="component" value="Unassembled WGS sequence"/>
</dbReference>
<dbReference type="Pfam" id="PF17283">
    <property type="entry name" value="Zn_ribbon_SprT"/>
    <property type="match status" value="1"/>
</dbReference>
<evidence type="ECO:0000259" key="2">
    <source>
        <dbReference type="SMART" id="SM00731"/>
    </source>
</evidence>
<gene>
    <name evidence="3" type="ORF">T265_00617</name>
</gene>
<feature type="compositionally biased region" description="Polar residues" evidence="1">
    <location>
        <begin position="303"/>
        <end position="315"/>
    </location>
</feature>
<feature type="region of interest" description="Disordered" evidence="1">
    <location>
        <begin position="640"/>
        <end position="660"/>
    </location>
</feature>
<dbReference type="EMBL" id="KL596624">
    <property type="protein sequence ID" value="KER33501.1"/>
    <property type="molecule type" value="Genomic_DNA"/>
</dbReference>
<feature type="compositionally biased region" description="Basic and acidic residues" evidence="1">
    <location>
        <begin position="285"/>
        <end position="302"/>
    </location>
</feature>
<feature type="compositionally biased region" description="Low complexity" evidence="1">
    <location>
        <begin position="647"/>
        <end position="660"/>
    </location>
</feature>